<feature type="transmembrane region" description="Helical" evidence="1">
    <location>
        <begin position="40"/>
        <end position="62"/>
    </location>
</feature>
<dbReference type="InterPro" id="IPR013783">
    <property type="entry name" value="Ig-like_fold"/>
</dbReference>
<dbReference type="InterPro" id="IPR036179">
    <property type="entry name" value="Ig-like_dom_sf"/>
</dbReference>
<dbReference type="InterPro" id="IPR050160">
    <property type="entry name" value="MHC/Immunoglobulin"/>
</dbReference>
<keyword evidence="1" id="KW-1133">Transmembrane helix</keyword>
<dbReference type="Proteomes" id="UP000010556">
    <property type="component" value="Unassembled WGS sequence"/>
</dbReference>
<dbReference type="SUPFAM" id="SSF48726">
    <property type="entry name" value="Immunoglobulin"/>
    <property type="match status" value="1"/>
</dbReference>
<dbReference type="InterPro" id="IPR003006">
    <property type="entry name" value="Ig/MHC_CS"/>
</dbReference>
<keyword evidence="3" id="KW-1185">Reference proteome</keyword>
<dbReference type="PANTHER" id="PTHR19944:SF99">
    <property type="entry name" value="HLA CLASS II HISTOCOMPATIBILITY ANTIGEN, DRB1 BETA CHAIN"/>
    <property type="match status" value="1"/>
</dbReference>
<keyword evidence="1" id="KW-0812">Transmembrane</keyword>
<evidence type="ECO:0000313" key="3">
    <source>
        <dbReference type="Proteomes" id="UP000010556"/>
    </source>
</evidence>
<evidence type="ECO:0000313" key="2">
    <source>
        <dbReference type="EMBL" id="ELK31611.1"/>
    </source>
</evidence>
<proteinExistence type="predicted"/>
<accession>L5LZT1</accession>
<gene>
    <name evidence="2" type="ORF">MDA_GLEAN10001157</name>
</gene>
<name>L5LZT1_MYODS</name>
<dbReference type="PANTHER" id="PTHR19944">
    <property type="entry name" value="MHC CLASS II-RELATED"/>
    <property type="match status" value="1"/>
</dbReference>
<keyword evidence="1" id="KW-0472">Membrane</keyword>
<dbReference type="PROSITE" id="PS00290">
    <property type="entry name" value="IG_MHC"/>
    <property type="match status" value="1"/>
</dbReference>
<dbReference type="AlphaFoldDB" id="L5LZT1"/>
<sequence>MLETVPRSGEVYTCQVRHPSSTSPVTMEWRAQSGSAQSKVLSGAGGFLLGLLFLGAGLLIYFRAQKGEDPAGSQGPEMVGRTGALLGELCVWKRCRSLFSCRSHMSWKCKNNQLPFT</sequence>
<evidence type="ECO:0000256" key="1">
    <source>
        <dbReference type="SAM" id="Phobius"/>
    </source>
</evidence>
<dbReference type="Gene3D" id="2.60.40.10">
    <property type="entry name" value="Immunoglobulins"/>
    <property type="match status" value="1"/>
</dbReference>
<reference evidence="2" key="1">
    <citation type="journal article" date="2012" name="Science">
        <title>Comparative analysis of bat genomes provides insight into the evolution of flight and immunity.</title>
        <authorList>
            <person name="Zhang G."/>
            <person name="Cowled C."/>
            <person name="Wang L."/>
        </authorList>
    </citation>
    <scope>NUCLEOTIDE SEQUENCE</scope>
    <source>
        <tissue evidence="2">Spleen</tissue>
    </source>
</reference>
<organism evidence="2 3">
    <name type="scientific">Myotis davidii</name>
    <name type="common">David's myotis</name>
    <dbReference type="NCBI Taxonomy" id="225400"/>
    <lineage>
        <taxon>Eukaryota</taxon>
        <taxon>Metazoa</taxon>
        <taxon>Chordata</taxon>
        <taxon>Craniata</taxon>
        <taxon>Vertebrata</taxon>
        <taxon>Euteleostomi</taxon>
        <taxon>Mammalia</taxon>
        <taxon>Eutheria</taxon>
        <taxon>Laurasiatheria</taxon>
        <taxon>Chiroptera</taxon>
        <taxon>Yangochiroptera</taxon>
        <taxon>Vespertilionidae</taxon>
        <taxon>Myotis</taxon>
    </lineage>
</organism>
<dbReference type="EMBL" id="KB105970">
    <property type="protein sequence ID" value="ELK31611.1"/>
    <property type="molecule type" value="Genomic_DNA"/>
</dbReference>
<dbReference type="eggNOG" id="ENOG502RYBQ">
    <property type="taxonomic scope" value="Eukaryota"/>
</dbReference>
<protein>
    <submittedName>
        <fullName evidence="2">DLA class II histocompatibility antigen, DR-1 beta chain</fullName>
    </submittedName>
</protein>